<reference evidence="2" key="1">
    <citation type="submission" date="2019-03" db="EMBL/GenBank/DDBJ databases">
        <title>WGS assembly of Setaria viridis.</title>
        <authorList>
            <person name="Huang P."/>
            <person name="Jenkins J."/>
            <person name="Grimwood J."/>
            <person name="Barry K."/>
            <person name="Healey A."/>
            <person name="Mamidi S."/>
            <person name="Sreedasyam A."/>
            <person name="Shu S."/>
            <person name="Feldman M."/>
            <person name="Wu J."/>
            <person name="Yu Y."/>
            <person name="Chen C."/>
            <person name="Johnson J."/>
            <person name="Rokhsar D."/>
            <person name="Baxter I."/>
            <person name="Schmutz J."/>
            <person name="Brutnell T."/>
            <person name="Kellogg E."/>
        </authorList>
    </citation>
    <scope>NUCLEOTIDE SEQUENCE [LARGE SCALE GENOMIC DNA]</scope>
</reference>
<evidence type="ECO:0000256" key="1">
    <source>
        <dbReference type="SAM" id="MobiDB-lite"/>
    </source>
</evidence>
<dbReference type="AlphaFoldDB" id="A0A4U6UGZ1"/>
<feature type="compositionally biased region" description="Polar residues" evidence="1">
    <location>
        <begin position="312"/>
        <end position="331"/>
    </location>
</feature>
<dbReference type="PANTHER" id="PTHR34835">
    <property type="entry name" value="OS07G0283600 PROTEIN-RELATED"/>
    <property type="match status" value="1"/>
</dbReference>
<gene>
    <name evidence="2" type="ORF">SEVIR_5G099000v2</name>
</gene>
<dbReference type="Proteomes" id="UP000298652">
    <property type="component" value="Chromosome 5"/>
</dbReference>
<evidence type="ECO:0000313" key="2">
    <source>
        <dbReference type="EMBL" id="TKW13403.1"/>
    </source>
</evidence>
<sequence length="392" mass="43064">MSRVDPLSQTLVINDSRKIQFNKEDVARVFRIPSHGLSVAENGMPGKETVSKIKAEYLGVEAKDQPSIKAAQAVIERDYGGSMSPSEENAFKAAFVVYVMSLLLSPGAKYDHASVDYWNTLRDPLVIHTFDWSEDVIQRLLYAVLKLKSDLKSNLKVPSITGCTLFLQGLYLDSIWITDHNILPRIRPFNDGTMKSMILGDTLSGPDDCSESDFGNSKLRAPSGLCYHWAAVQDSNGTGHPMSQQMALCEATTSSAHALRVPVTSSALEPFDVQIASETSVSCSAKRQLCSDMKGVSLVDQPDPVGKKARFSSCTEHNGHQDSASCQASTDRHNMMSSSTIDLSKQIDPIFSNALSTHCMITKAMPTLYLGAHHSKLWFYRSQCHIAVTGFF</sequence>
<dbReference type="Gramene" id="TKW13403">
    <property type="protein sequence ID" value="TKW13403"/>
    <property type="gene ID" value="SEVIR_5G099000v2"/>
</dbReference>
<proteinExistence type="predicted"/>
<organism evidence="2 3">
    <name type="scientific">Setaria viridis</name>
    <name type="common">Green bristlegrass</name>
    <name type="synonym">Setaria italica subsp. viridis</name>
    <dbReference type="NCBI Taxonomy" id="4556"/>
    <lineage>
        <taxon>Eukaryota</taxon>
        <taxon>Viridiplantae</taxon>
        <taxon>Streptophyta</taxon>
        <taxon>Embryophyta</taxon>
        <taxon>Tracheophyta</taxon>
        <taxon>Spermatophyta</taxon>
        <taxon>Magnoliopsida</taxon>
        <taxon>Liliopsida</taxon>
        <taxon>Poales</taxon>
        <taxon>Poaceae</taxon>
        <taxon>PACMAD clade</taxon>
        <taxon>Panicoideae</taxon>
        <taxon>Panicodae</taxon>
        <taxon>Paniceae</taxon>
        <taxon>Cenchrinae</taxon>
        <taxon>Setaria</taxon>
    </lineage>
</organism>
<evidence type="ECO:0000313" key="3">
    <source>
        <dbReference type="Proteomes" id="UP000298652"/>
    </source>
</evidence>
<accession>A0A4U6UGZ1</accession>
<feature type="region of interest" description="Disordered" evidence="1">
    <location>
        <begin position="309"/>
        <end position="331"/>
    </location>
</feature>
<keyword evidence="3" id="KW-1185">Reference proteome</keyword>
<dbReference type="PANTHER" id="PTHR34835:SF69">
    <property type="entry name" value="UBIQUITIN-LIKE PROTEASE FAMILY PROFILE DOMAIN-CONTAINING PROTEIN"/>
    <property type="match status" value="1"/>
</dbReference>
<dbReference type="EMBL" id="CM016556">
    <property type="protein sequence ID" value="TKW13403.1"/>
    <property type="molecule type" value="Genomic_DNA"/>
</dbReference>
<protein>
    <submittedName>
        <fullName evidence="2">Uncharacterized protein</fullName>
    </submittedName>
</protein>
<name>A0A4U6UGZ1_SETVI</name>